<gene>
    <name evidence="6" type="ORF">F2Q65_07335</name>
</gene>
<dbReference type="InterPro" id="IPR051409">
    <property type="entry name" value="Atypical_kinase_ADCK"/>
</dbReference>
<accession>A0A5M8FQ25</accession>
<sequence>MTTNASSTGLAVPSRRLGRLWHLGRATTDLAAGIGVRGMIDMARNGGRTDGRIQLSPAATKRFTDRLARMRGAVMKVGQLMSMDGTDVFTPEAAEIMATLRDRAEAMPMSQLNRVLTSELGRDWNKAFRRFEFQPIAAASIGQVHRAETRDGRRLALKIQFPGVRESIDSDIDNLGFLARNLGMMPKGIDPQPLLDEARVQLHREADYEAEAASMMDYRALVGEDADFFVPRVHADLSTSRILAMDFADGVPIDRLADGRYRQAERERAATLLTRLMLRELFEFGLAQTDPNFGNFLYDADSGRIVLLDFGATNTIPSTLAESYRLLSRAALEDDAAGLRQASVQLGYIGEEDPEDKVAALIELIRLSSEIFAADGPYDFGTSNLFERVYTRGRDLFLDDAFTRMPDPSSMFLHRKFVGVFMLCRRLRARIDFRDMLMPYLSARDQCAS</sequence>
<reference evidence="6 7" key="1">
    <citation type="submission" date="2019-09" db="EMBL/GenBank/DDBJ databases">
        <title>Whole-genome sequence of the purple sulfur bacterium Thiohalocapsa marina DSM 19078.</title>
        <authorList>
            <person name="Kyndt J.A."/>
            <person name="Meyer T.E."/>
        </authorList>
    </citation>
    <scope>NUCLEOTIDE SEQUENCE [LARGE SCALE GENOMIC DNA]</scope>
    <source>
        <strain evidence="6 7">DSM 19078</strain>
    </source>
</reference>
<proteinExistence type="inferred from homology"/>
<dbReference type="CDD" id="cd13970">
    <property type="entry name" value="ABC1_ADCK3"/>
    <property type="match status" value="1"/>
</dbReference>
<dbReference type="OrthoDB" id="9795390at2"/>
<organism evidence="6 7">
    <name type="scientific">Thiohalocapsa marina</name>
    <dbReference type="NCBI Taxonomy" id="424902"/>
    <lineage>
        <taxon>Bacteria</taxon>
        <taxon>Pseudomonadati</taxon>
        <taxon>Pseudomonadota</taxon>
        <taxon>Gammaproteobacteria</taxon>
        <taxon>Chromatiales</taxon>
        <taxon>Chromatiaceae</taxon>
        <taxon>Thiohalocapsa</taxon>
    </lineage>
</organism>
<dbReference type="GO" id="GO:0005524">
    <property type="term" value="F:ATP binding"/>
    <property type="evidence" value="ECO:0007669"/>
    <property type="project" value="UniProtKB-KW"/>
</dbReference>
<dbReference type="EMBL" id="VWXX01000007">
    <property type="protein sequence ID" value="KAA6185806.1"/>
    <property type="molecule type" value="Genomic_DNA"/>
</dbReference>
<dbReference type="InterPro" id="IPR011009">
    <property type="entry name" value="Kinase-like_dom_sf"/>
</dbReference>
<evidence type="ECO:0000256" key="4">
    <source>
        <dbReference type="ARBA" id="ARBA00022840"/>
    </source>
</evidence>
<evidence type="ECO:0000259" key="5">
    <source>
        <dbReference type="Pfam" id="PF03109"/>
    </source>
</evidence>
<keyword evidence="3" id="KW-0547">Nucleotide-binding</keyword>
<dbReference type="GO" id="GO:0016301">
    <property type="term" value="F:kinase activity"/>
    <property type="evidence" value="ECO:0007669"/>
    <property type="project" value="UniProtKB-KW"/>
</dbReference>
<evidence type="ECO:0000313" key="6">
    <source>
        <dbReference type="EMBL" id="KAA6185806.1"/>
    </source>
</evidence>
<dbReference type="RefSeq" id="WP_150091935.1">
    <property type="nucleotide sequence ID" value="NZ_JBFUOH010000048.1"/>
</dbReference>
<evidence type="ECO:0000256" key="2">
    <source>
        <dbReference type="ARBA" id="ARBA00022679"/>
    </source>
</evidence>
<keyword evidence="2" id="KW-0808">Transferase</keyword>
<dbReference type="GO" id="GO:0006744">
    <property type="term" value="P:ubiquinone biosynthetic process"/>
    <property type="evidence" value="ECO:0007669"/>
    <property type="project" value="TreeGrafter"/>
</dbReference>
<keyword evidence="7" id="KW-1185">Reference proteome</keyword>
<evidence type="ECO:0000256" key="3">
    <source>
        <dbReference type="ARBA" id="ARBA00022741"/>
    </source>
</evidence>
<keyword evidence="4" id="KW-0067">ATP-binding</keyword>
<dbReference type="Gene3D" id="1.10.510.10">
    <property type="entry name" value="Transferase(Phosphotransferase) domain 1"/>
    <property type="match status" value="1"/>
</dbReference>
<name>A0A5M8FQ25_9GAMM</name>
<dbReference type="SUPFAM" id="SSF56112">
    <property type="entry name" value="Protein kinase-like (PK-like)"/>
    <property type="match status" value="1"/>
</dbReference>
<dbReference type="InterPro" id="IPR034646">
    <property type="entry name" value="ADCK3_dom"/>
</dbReference>
<evidence type="ECO:0000256" key="1">
    <source>
        <dbReference type="ARBA" id="ARBA00009670"/>
    </source>
</evidence>
<comment type="similarity">
    <text evidence="1">Belongs to the protein kinase superfamily. ADCK protein kinase family.</text>
</comment>
<dbReference type="AlphaFoldDB" id="A0A5M8FQ25"/>
<protein>
    <submittedName>
        <fullName evidence="6">AarF/ABC1/UbiB kinase family protein</fullName>
    </submittedName>
</protein>
<dbReference type="Pfam" id="PF03109">
    <property type="entry name" value="ABC1"/>
    <property type="match status" value="1"/>
</dbReference>
<dbReference type="InterPro" id="IPR004147">
    <property type="entry name" value="ABC1_dom"/>
</dbReference>
<keyword evidence="6" id="KW-0418">Kinase</keyword>
<dbReference type="PANTHER" id="PTHR43851">
    <property type="match status" value="1"/>
</dbReference>
<comment type="caution">
    <text evidence="6">The sequence shown here is derived from an EMBL/GenBank/DDBJ whole genome shotgun (WGS) entry which is preliminary data.</text>
</comment>
<dbReference type="Proteomes" id="UP000322981">
    <property type="component" value="Unassembled WGS sequence"/>
</dbReference>
<evidence type="ECO:0000313" key="7">
    <source>
        <dbReference type="Proteomes" id="UP000322981"/>
    </source>
</evidence>
<dbReference type="PANTHER" id="PTHR43851:SF3">
    <property type="entry name" value="COENZYME Q8"/>
    <property type="match status" value="1"/>
</dbReference>
<feature type="domain" description="ABC1 atypical kinase-like" evidence="5">
    <location>
        <begin position="100"/>
        <end position="341"/>
    </location>
</feature>